<dbReference type="PANTHER" id="PTHR38134">
    <property type="entry name" value="SLR1395 PROTEIN"/>
    <property type="match status" value="1"/>
</dbReference>
<dbReference type="EMBL" id="AP012029">
    <property type="protein sequence ID" value="BAJ63537.1"/>
    <property type="molecule type" value="Genomic_DNA"/>
</dbReference>
<dbReference type="Gene3D" id="3.40.50.2000">
    <property type="entry name" value="Glycogen Phosphorylase B"/>
    <property type="match status" value="1"/>
</dbReference>
<evidence type="ECO:0008006" key="3">
    <source>
        <dbReference type="Google" id="ProtNLM"/>
    </source>
</evidence>
<dbReference type="STRING" id="926569.ANT_15090"/>
<accession>E8N523</accession>
<sequence length="364" mass="41326">MIRIAYFITPHGFGHAARATAVMLACLQKCQDLWFEVYTTVPQWFFEDSRLINYTIHPLACDVGMVQKNSMEEDIPATIKALQYFYPVNKQLIEELSREFSEKEIRAVLCDVAPLGILAAHQARIPSLLIENFTWDWIYEGYLSEEPDFQPFIEYLQGVYRQVIYHIQTQPACSVSTQADLNVFPVSRPIYSSREEIRKSLTIPQDVPAVLITMGGIESNQFPFEVLKKMPNVVFIVPGGAKTPYKQANLILLPHRSGYYHTDLMNACDAVIGKLGYSTLAEAYWTGTPYGFIPRARFRESPPLAVFAKETMGGLEIPMESFWGEPLLSFIEYLIQIPKKNAVMNGSEQIADFLMGLVNQKTPL</sequence>
<protein>
    <recommendedName>
        <fullName evidence="3">Glycosyl transferase family 28 C-terminal domain-containing protein</fullName>
    </recommendedName>
</protein>
<dbReference type="HOGENOM" id="CLU_044082_0_0_0"/>
<organism evidence="1 2">
    <name type="scientific">Anaerolinea thermophila (strain DSM 14523 / JCM 11388 / NBRC 100420 / UNI-1)</name>
    <dbReference type="NCBI Taxonomy" id="926569"/>
    <lineage>
        <taxon>Bacteria</taxon>
        <taxon>Bacillati</taxon>
        <taxon>Chloroflexota</taxon>
        <taxon>Anaerolineae</taxon>
        <taxon>Anaerolineales</taxon>
        <taxon>Anaerolineaceae</taxon>
        <taxon>Anaerolinea</taxon>
    </lineage>
</organism>
<evidence type="ECO:0000313" key="1">
    <source>
        <dbReference type="EMBL" id="BAJ63537.1"/>
    </source>
</evidence>
<proteinExistence type="predicted"/>
<gene>
    <name evidence="1" type="ordered locus">ANT_15090</name>
</gene>
<evidence type="ECO:0000313" key="2">
    <source>
        <dbReference type="Proteomes" id="UP000008922"/>
    </source>
</evidence>
<dbReference type="Pfam" id="PF13528">
    <property type="entry name" value="Glyco_trans_1_3"/>
    <property type="match status" value="1"/>
</dbReference>
<dbReference type="eggNOG" id="COG1819">
    <property type="taxonomic scope" value="Bacteria"/>
</dbReference>
<dbReference type="AlphaFoldDB" id="E8N523"/>
<dbReference type="OrthoDB" id="9776616at2"/>
<dbReference type="SUPFAM" id="SSF53756">
    <property type="entry name" value="UDP-Glycosyltransferase/glycogen phosphorylase"/>
    <property type="match status" value="1"/>
</dbReference>
<name>E8N523_ANATU</name>
<dbReference type="Proteomes" id="UP000008922">
    <property type="component" value="Chromosome"/>
</dbReference>
<dbReference type="InParanoid" id="E8N523"/>
<dbReference type="RefSeq" id="WP_013559919.1">
    <property type="nucleotide sequence ID" value="NC_014960.1"/>
</dbReference>
<dbReference type="KEGG" id="atm:ANT_15090"/>
<keyword evidence="2" id="KW-1185">Reference proteome</keyword>
<dbReference type="PANTHER" id="PTHR38134:SF2">
    <property type="entry name" value="GALACTOKINASE"/>
    <property type="match status" value="1"/>
</dbReference>
<dbReference type="InterPro" id="IPR053205">
    <property type="entry name" value="GHMP_kinase_L-arabinokinase"/>
</dbReference>
<reference evidence="1 2" key="1">
    <citation type="submission" date="2010-12" db="EMBL/GenBank/DDBJ databases">
        <title>Whole genome sequence of Anaerolinea thermophila UNI-1.</title>
        <authorList>
            <person name="Narita-Yamada S."/>
            <person name="Kishi E."/>
            <person name="Watanabe Y."/>
            <person name="Takasaki K."/>
            <person name="Ankai A."/>
            <person name="Oguchi A."/>
            <person name="Fukui S."/>
            <person name="Takahashi M."/>
            <person name="Yashiro I."/>
            <person name="Hosoyama A."/>
            <person name="Sekiguchi Y."/>
            <person name="Hanada S."/>
            <person name="Fujita N."/>
        </authorList>
    </citation>
    <scope>NUCLEOTIDE SEQUENCE [LARGE SCALE GENOMIC DNA]</scope>
    <source>
        <strain evidence="2">DSM 14523 / JCM 11388 / NBRC 100420 / UNI-1</strain>
    </source>
</reference>